<evidence type="ECO:0000313" key="3">
    <source>
        <dbReference type="Proteomes" id="UP000437575"/>
    </source>
</evidence>
<organism evidence="1 3">
    <name type="scientific">Ligilactobacillus salivarius</name>
    <dbReference type="NCBI Taxonomy" id="1624"/>
    <lineage>
        <taxon>Bacteria</taxon>
        <taxon>Bacillati</taxon>
        <taxon>Bacillota</taxon>
        <taxon>Bacilli</taxon>
        <taxon>Lactobacillales</taxon>
        <taxon>Lactobacillaceae</taxon>
        <taxon>Ligilactobacillus</taxon>
    </lineage>
</organism>
<dbReference type="AlphaFoldDB" id="A0A6A8LN42"/>
<protein>
    <submittedName>
        <fullName evidence="1">Uncharacterized protein</fullName>
    </submittedName>
</protein>
<reference evidence="3 4" key="1">
    <citation type="submission" date="2019-11" db="EMBL/GenBank/DDBJ databases">
        <title>Draft Genome Sequence of Plant Growth-Promoting Rhizosphere-Associated Bacteria.</title>
        <authorList>
            <person name="Vasilyev I.Y."/>
            <person name="Radchenko V."/>
            <person name="Ilnitskaya E.V."/>
        </authorList>
    </citation>
    <scope>NUCLEOTIDE SEQUENCE [LARGE SCALE GENOMIC DNA]</scope>
    <source>
        <strain evidence="2 4">VRA_01-1sq_f</strain>
        <strain evidence="1 3">VRA_1sq_f</strain>
    </source>
</reference>
<proteinExistence type="predicted"/>
<name>A0A6A8LN42_9LACO</name>
<evidence type="ECO:0000313" key="4">
    <source>
        <dbReference type="Proteomes" id="UP000467635"/>
    </source>
</evidence>
<accession>A0A6A8LN42</accession>
<dbReference type="Proteomes" id="UP000437575">
    <property type="component" value="Unassembled WGS sequence"/>
</dbReference>
<sequence>MNELKNMTRRELIDELESRDIHVISNEVLSNYSDAIDDIVQAFMEIENDVKNNYFSKPTLKQLESMWEKENENWVEIGGEDEPFDEEFAKRLYYKQCIYQAIEDDAVKFLKWLDDKNRFFTYVELENDVEFVDLVEYHPLTNINSYLLDDKQALEKVFFKQ</sequence>
<evidence type="ECO:0000313" key="1">
    <source>
        <dbReference type="EMBL" id="MSE04342.1"/>
    </source>
</evidence>
<comment type="caution">
    <text evidence="1">The sequence shown here is derived from an EMBL/GenBank/DDBJ whole genome shotgun (WGS) entry which is preliminary data.</text>
</comment>
<evidence type="ECO:0000313" key="2">
    <source>
        <dbReference type="EMBL" id="MSE08197.1"/>
    </source>
</evidence>
<gene>
    <name evidence="2" type="ORF">GKC33_05555</name>
    <name evidence="1" type="ORF">GKC34_00415</name>
</gene>
<dbReference type="EMBL" id="WKKZ01000001">
    <property type="protein sequence ID" value="MSE04342.1"/>
    <property type="molecule type" value="Genomic_DNA"/>
</dbReference>
<dbReference type="EMBL" id="WKKX01000195">
    <property type="protein sequence ID" value="MSE08197.1"/>
    <property type="molecule type" value="Genomic_DNA"/>
</dbReference>
<dbReference type="Proteomes" id="UP000467635">
    <property type="component" value="Unassembled WGS sequence"/>
</dbReference>